<reference evidence="5 6" key="1">
    <citation type="submission" date="2020-02" db="EMBL/GenBank/DDBJ databases">
        <authorList>
            <person name="Li X.-J."/>
            <person name="Feng X.-M."/>
        </authorList>
    </citation>
    <scope>NUCLEOTIDE SEQUENCE [LARGE SCALE GENOMIC DNA]</scope>
    <source>
        <strain evidence="5 6">CGMCC 4.7225</strain>
    </source>
</reference>
<comment type="similarity">
    <text evidence="1">Belongs to the Gfo/Idh/MocA family.</text>
</comment>
<dbReference type="InterPro" id="IPR036291">
    <property type="entry name" value="NAD(P)-bd_dom_sf"/>
</dbReference>
<dbReference type="PANTHER" id="PTHR43708">
    <property type="entry name" value="CONSERVED EXPRESSED OXIDOREDUCTASE (EUROFUNG)"/>
    <property type="match status" value="1"/>
</dbReference>
<feature type="domain" description="Gfo/Idh/MocA-like oxidoreductase N-terminal" evidence="3">
    <location>
        <begin position="6"/>
        <end position="123"/>
    </location>
</feature>
<evidence type="ECO:0000256" key="2">
    <source>
        <dbReference type="ARBA" id="ARBA00023002"/>
    </source>
</evidence>
<dbReference type="EMBL" id="JAAGOB010000005">
    <property type="protein sequence ID" value="NED95717.1"/>
    <property type="molecule type" value="Genomic_DNA"/>
</dbReference>
<dbReference type="InterPro" id="IPR051317">
    <property type="entry name" value="Gfo/Idh/MocA_oxidoreduct"/>
</dbReference>
<dbReference type="AlphaFoldDB" id="A0A6N9YLC7"/>
<evidence type="ECO:0000259" key="4">
    <source>
        <dbReference type="Pfam" id="PF22725"/>
    </source>
</evidence>
<evidence type="ECO:0000256" key="1">
    <source>
        <dbReference type="ARBA" id="ARBA00010928"/>
    </source>
</evidence>
<organism evidence="5 6">
    <name type="scientific">Phytoactinopolyspora alkaliphila</name>
    <dbReference type="NCBI Taxonomy" id="1783498"/>
    <lineage>
        <taxon>Bacteria</taxon>
        <taxon>Bacillati</taxon>
        <taxon>Actinomycetota</taxon>
        <taxon>Actinomycetes</taxon>
        <taxon>Jiangellales</taxon>
        <taxon>Jiangellaceae</taxon>
        <taxon>Phytoactinopolyspora</taxon>
    </lineage>
</organism>
<dbReference type="SUPFAM" id="SSF55347">
    <property type="entry name" value="Glyceraldehyde-3-phosphate dehydrogenase-like, C-terminal domain"/>
    <property type="match status" value="1"/>
</dbReference>
<dbReference type="SUPFAM" id="SSF51735">
    <property type="entry name" value="NAD(P)-binding Rossmann-fold domains"/>
    <property type="match status" value="1"/>
</dbReference>
<sequence length="347" mass="38008">MTEDRISVGIIGLGRSGWNIHAAGIAQLDRYRVAAVADPMAERRAEAEAKFGCAAYTTPEELINDGTVDLVVVATPSHTHVPLALEALSAGKHVLVEKPLAQSADEVDLMITAAEKADRVLTCFHNRRFDPELLAIQDVIASGRLGDLVLIRRALHRFARRADWQTLRRLGGGELPNTASHLLDQVLLFMDDGPVELFADLRRTVSAGDAEDHVKLCLKTPTGPAVDLESSSVVATPQPDWLIAGTTGGLTSQANKLTVRWFDPAGLTELETDERVAVAGRQYGTGEQIDWHEETIDLEPPSGERTVLYYRRLAETLQDGADVFVTPQSVRRQIALMEQARQQTGFY</sequence>
<evidence type="ECO:0000313" key="5">
    <source>
        <dbReference type="EMBL" id="NED95717.1"/>
    </source>
</evidence>
<feature type="domain" description="GFO/IDH/MocA-like oxidoreductase" evidence="4">
    <location>
        <begin position="135"/>
        <end position="250"/>
    </location>
</feature>
<dbReference type="Gene3D" id="3.30.360.10">
    <property type="entry name" value="Dihydrodipicolinate Reductase, domain 2"/>
    <property type="match status" value="1"/>
</dbReference>
<dbReference type="Gene3D" id="3.40.50.720">
    <property type="entry name" value="NAD(P)-binding Rossmann-like Domain"/>
    <property type="match status" value="1"/>
</dbReference>
<keyword evidence="2" id="KW-0560">Oxidoreductase</keyword>
<accession>A0A6N9YLC7</accession>
<evidence type="ECO:0000313" key="6">
    <source>
        <dbReference type="Proteomes" id="UP000469185"/>
    </source>
</evidence>
<dbReference type="PANTHER" id="PTHR43708:SF5">
    <property type="entry name" value="CONSERVED EXPRESSED OXIDOREDUCTASE (EUROFUNG)-RELATED"/>
    <property type="match status" value="1"/>
</dbReference>
<gene>
    <name evidence="5" type="ORF">G1H11_10375</name>
</gene>
<dbReference type="Proteomes" id="UP000469185">
    <property type="component" value="Unassembled WGS sequence"/>
</dbReference>
<dbReference type="Pfam" id="PF01408">
    <property type="entry name" value="GFO_IDH_MocA"/>
    <property type="match status" value="1"/>
</dbReference>
<keyword evidence="6" id="KW-1185">Reference proteome</keyword>
<protein>
    <submittedName>
        <fullName evidence="5">Gfo/Idh/MocA family oxidoreductase</fullName>
    </submittedName>
</protein>
<dbReference type="Pfam" id="PF22725">
    <property type="entry name" value="GFO_IDH_MocA_C3"/>
    <property type="match status" value="1"/>
</dbReference>
<name>A0A6N9YLC7_9ACTN</name>
<dbReference type="RefSeq" id="WP_163818505.1">
    <property type="nucleotide sequence ID" value="NZ_JAAGOB010000005.1"/>
</dbReference>
<dbReference type="InterPro" id="IPR000683">
    <property type="entry name" value="Gfo/Idh/MocA-like_OxRdtase_N"/>
</dbReference>
<dbReference type="GO" id="GO:0000166">
    <property type="term" value="F:nucleotide binding"/>
    <property type="evidence" value="ECO:0007669"/>
    <property type="project" value="InterPro"/>
</dbReference>
<evidence type="ECO:0000259" key="3">
    <source>
        <dbReference type="Pfam" id="PF01408"/>
    </source>
</evidence>
<comment type="caution">
    <text evidence="5">The sequence shown here is derived from an EMBL/GenBank/DDBJ whole genome shotgun (WGS) entry which is preliminary data.</text>
</comment>
<proteinExistence type="inferred from homology"/>
<dbReference type="GO" id="GO:0016491">
    <property type="term" value="F:oxidoreductase activity"/>
    <property type="evidence" value="ECO:0007669"/>
    <property type="project" value="UniProtKB-KW"/>
</dbReference>
<dbReference type="InterPro" id="IPR055170">
    <property type="entry name" value="GFO_IDH_MocA-like_dom"/>
</dbReference>